<gene>
    <name evidence="2" type="ORF">HETSPECPRED_009174</name>
</gene>
<evidence type="ECO:0000256" key="1">
    <source>
        <dbReference type="SAM" id="Coils"/>
    </source>
</evidence>
<keyword evidence="1" id="KW-0175">Coiled coil</keyword>
<protein>
    <submittedName>
        <fullName evidence="2">Uncharacterized protein</fullName>
    </submittedName>
</protein>
<keyword evidence="3" id="KW-1185">Reference proteome</keyword>
<organism evidence="2 3">
    <name type="scientific">Heterodermia speciosa</name>
    <dbReference type="NCBI Taxonomy" id="116794"/>
    <lineage>
        <taxon>Eukaryota</taxon>
        <taxon>Fungi</taxon>
        <taxon>Dikarya</taxon>
        <taxon>Ascomycota</taxon>
        <taxon>Pezizomycotina</taxon>
        <taxon>Lecanoromycetes</taxon>
        <taxon>OSLEUM clade</taxon>
        <taxon>Lecanoromycetidae</taxon>
        <taxon>Caliciales</taxon>
        <taxon>Physciaceae</taxon>
        <taxon>Heterodermia</taxon>
    </lineage>
</organism>
<reference evidence="2" key="1">
    <citation type="submission" date="2021-03" db="EMBL/GenBank/DDBJ databases">
        <authorList>
            <person name="Tagirdzhanova G."/>
        </authorList>
    </citation>
    <scope>NUCLEOTIDE SEQUENCE</scope>
</reference>
<dbReference type="EMBL" id="CAJPDS010000074">
    <property type="protein sequence ID" value="CAF9934319.1"/>
    <property type="molecule type" value="Genomic_DNA"/>
</dbReference>
<accession>A0A8H3G3W6</accession>
<evidence type="ECO:0000313" key="3">
    <source>
        <dbReference type="Proteomes" id="UP000664521"/>
    </source>
</evidence>
<sequence>MHVFGTKNVVQRMKNGGLLDRTHTVLPYDNAWVQTVEWFNSCHLIYLPGGIAPIHRSMVRVGELDSVKLMREHVEAIKYRLEKNIQLAIGLRGSLSRTEKLSEDIWSRLSQIRVKNTEEAHRKGNRLGIWITESFYGQSHEHYQIDQREKWPHSMGVEFEEAMEFLDLAQGAFSDGRLACTALIESLMEVESKGMRRGIPDWVMQQAELLDSGLKKLEKQLDDFNSEQERFKARLRKRDSVKV</sequence>
<comment type="caution">
    <text evidence="2">The sequence shown here is derived from an EMBL/GenBank/DDBJ whole genome shotgun (WGS) entry which is preliminary data.</text>
</comment>
<dbReference type="AlphaFoldDB" id="A0A8H3G3W6"/>
<name>A0A8H3G3W6_9LECA</name>
<proteinExistence type="predicted"/>
<evidence type="ECO:0000313" key="2">
    <source>
        <dbReference type="EMBL" id="CAF9934319.1"/>
    </source>
</evidence>
<dbReference type="Proteomes" id="UP000664521">
    <property type="component" value="Unassembled WGS sequence"/>
</dbReference>
<feature type="coiled-coil region" evidence="1">
    <location>
        <begin position="207"/>
        <end position="234"/>
    </location>
</feature>